<dbReference type="EMBL" id="KK198757">
    <property type="protein sequence ID" value="KCW74071.1"/>
    <property type="molecule type" value="Genomic_DNA"/>
</dbReference>
<keyword evidence="2 8" id="KW-0812">Transmembrane</keyword>
<feature type="transmembrane region" description="Helical" evidence="8">
    <location>
        <begin position="487"/>
        <end position="508"/>
    </location>
</feature>
<keyword evidence="6 8" id="KW-0472">Membrane</keyword>
<evidence type="ECO:0000259" key="9">
    <source>
        <dbReference type="Pfam" id="PF13962"/>
    </source>
</evidence>
<dbReference type="STRING" id="71139.A0A059C7B3"/>
<feature type="transmembrane region" description="Helical" evidence="8">
    <location>
        <begin position="556"/>
        <end position="573"/>
    </location>
</feature>
<dbReference type="GO" id="GO:0016020">
    <property type="term" value="C:membrane"/>
    <property type="evidence" value="ECO:0007669"/>
    <property type="project" value="UniProtKB-SubCell"/>
</dbReference>
<sequence>MDAKQSMELETWKQRRQRLDALIRDDPSQQRRDPAEPEKIMDHQLYLAAKEGDVDKFIKALEDHCAKEGVSLPVVLDLRSPSESTLLHAAAGIFKRVIFMLKFTRHQWKTENDDIIRAIIDFFPEDQISGANSRGETPLLLAARAGKTSAVELLLPQGNPRITDCTGNSALHEAVKNRHYEVIRRLVNADPHPLYHQNGESKSPWYLAVETGDLEVLKCLLEVPNEGEDERRSQTPWDFGMPPAHVAVMHQKLDMLTEMWEKKPWLFQLRDAEYGTPLHFAAYANYLDGVKFMTEKFPKSVLKQDSTMLGQDRTEGYLPIHVACMMDHVGIVKELLQQWPDPAEFPSRLLQNILHVSARHGSISTIKYILKNPKFGHLINARDFEMNTPLHLAALHWQPSVLLLLARDSRVDLKLVDMNNMTALDVVDFFVYSLTLYLQRLTRIILQSAGTPRSGELAIWKPNSRIPRKELEPPDLDIVKEEVNTSMVVATLVAAMTFASGAGIAIFLHKAMYNVFVISNSIAMYSSIIAIVIFLWTQIHFPHAMRNALLKARLPLLVALAAMALAFMAGVYVTVTKLAWLAIVVLVLGSVALFIILSLYLLLYIPLGSNNRLIRRFTDLIILIIYWVSVGKEGTKGAFNS</sequence>
<keyword evidence="5 7" id="KW-0040">ANK repeat</keyword>
<dbReference type="OMA" id="HSYKESA"/>
<proteinExistence type="predicted"/>
<dbReference type="InParanoid" id="A0A059C7B3"/>
<evidence type="ECO:0000256" key="8">
    <source>
        <dbReference type="SAM" id="Phobius"/>
    </source>
</evidence>
<dbReference type="InterPro" id="IPR036770">
    <property type="entry name" value="Ankyrin_rpt-contain_sf"/>
</dbReference>
<protein>
    <recommendedName>
        <fullName evidence="9">PGG domain-containing protein</fullName>
    </recommendedName>
</protein>
<dbReference type="eggNOG" id="KOG0504">
    <property type="taxonomic scope" value="Eukaryota"/>
</dbReference>
<feature type="repeat" description="ANK" evidence="7">
    <location>
        <begin position="134"/>
        <end position="158"/>
    </location>
</feature>
<dbReference type="FunCoup" id="A0A059C7B3">
    <property type="interactions" value="2"/>
</dbReference>
<dbReference type="Pfam" id="PF13962">
    <property type="entry name" value="PGG"/>
    <property type="match status" value="1"/>
</dbReference>
<evidence type="ECO:0000256" key="1">
    <source>
        <dbReference type="ARBA" id="ARBA00004141"/>
    </source>
</evidence>
<evidence type="ECO:0000313" key="10">
    <source>
        <dbReference type="EMBL" id="KCW74071.1"/>
    </source>
</evidence>
<dbReference type="PROSITE" id="PS50297">
    <property type="entry name" value="ANK_REP_REGION"/>
    <property type="match status" value="2"/>
</dbReference>
<evidence type="ECO:0000256" key="6">
    <source>
        <dbReference type="ARBA" id="ARBA00023136"/>
    </source>
</evidence>
<dbReference type="AlphaFoldDB" id="A0A059C7B3"/>
<evidence type="ECO:0000256" key="3">
    <source>
        <dbReference type="ARBA" id="ARBA00022737"/>
    </source>
</evidence>
<accession>A0A059C7B3</accession>
<dbReference type="InterPro" id="IPR026961">
    <property type="entry name" value="PGG_dom"/>
</dbReference>
<organism evidence="10">
    <name type="scientific">Eucalyptus grandis</name>
    <name type="common">Flooded gum</name>
    <dbReference type="NCBI Taxonomy" id="71139"/>
    <lineage>
        <taxon>Eukaryota</taxon>
        <taxon>Viridiplantae</taxon>
        <taxon>Streptophyta</taxon>
        <taxon>Embryophyta</taxon>
        <taxon>Tracheophyta</taxon>
        <taxon>Spermatophyta</taxon>
        <taxon>Magnoliopsida</taxon>
        <taxon>eudicotyledons</taxon>
        <taxon>Gunneridae</taxon>
        <taxon>Pentapetalae</taxon>
        <taxon>rosids</taxon>
        <taxon>malvids</taxon>
        <taxon>Myrtales</taxon>
        <taxon>Myrtaceae</taxon>
        <taxon>Myrtoideae</taxon>
        <taxon>Eucalypteae</taxon>
        <taxon>Eucalyptus</taxon>
    </lineage>
</organism>
<evidence type="ECO:0000256" key="4">
    <source>
        <dbReference type="ARBA" id="ARBA00022989"/>
    </source>
</evidence>
<reference evidence="10" key="1">
    <citation type="submission" date="2013-07" db="EMBL/GenBank/DDBJ databases">
        <title>The genome of Eucalyptus grandis.</title>
        <authorList>
            <person name="Schmutz J."/>
            <person name="Hayes R."/>
            <person name="Myburg A."/>
            <person name="Tuskan G."/>
            <person name="Grattapaglia D."/>
            <person name="Rokhsar D.S."/>
        </authorList>
    </citation>
    <scope>NUCLEOTIDE SEQUENCE</scope>
    <source>
        <tissue evidence="10">Leaf extractions</tissue>
    </source>
</reference>
<keyword evidence="3" id="KW-0677">Repeat</keyword>
<gene>
    <name evidence="10" type="ORF">EUGRSUZ_E02709</name>
</gene>
<dbReference type="PANTHER" id="PTHR24186">
    <property type="entry name" value="PROTEIN PHOSPHATASE 1 REGULATORY SUBUNIT"/>
    <property type="match status" value="1"/>
</dbReference>
<dbReference type="SMART" id="SM00248">
    <property type="entry name" value="ANK"/>
    <property type="match status" value="8"/>
</dbReference>
<evidence type="ECO:0000256" key="5">
    <source>
        <dbReference type="ARBA" id="ARBA00023043"/>
    </source>
</evidence>
<dbReference type="Pfam" id="PF12796">
    <property type="entry name" value="Ank_2"/>
    <property type="match status" value="3"/>
</dbReference>
<dbReference type="InterPro" id="IPR002110">
    <property type="entry name" value="Ankyrin_rpt"/>
</dbReference>
<dbReference type="PROSITE" id="PS50088">
    <property type="entry name" value="ANK_REPEAT"/>
    <property type="match status" value="2"/>
</dbReference>
<feature type="transmembrane region" description="Helical" evidence="8">
    <location>
        <begin position="515"/>
        <end position="536"/>
    </location>
</feature>
<evidence type="ECO:0000256" key="7">
    <source>
        <dbReference type="PROSITE-ProRule" id="PRU00023"/>
    </source>
</evidence>
<feature type="transmembrane region" description="Helical" evidence="8">
    <location>
        <begin position="613"/>
        <end position="630"/>
    </location>
</feature>
<comment type="subcellular location">
    <subcellularLocation>
        <location evidence="1">Membrane</location>
        <topology evidence="1">Multi-pass membrane protein</topology>
    </subcellularLocation>
</comment>
<evidence type="ECO:0000256" key="2">
    <source>
        <dbReference type="ARBA" id="ARBA00022692"/>
    </source>
</evidence>
<dbReference type="Gene3D" id="1.25.40.20">
    <property type="entry name" value="Ankyrin repeat-containing domain"/>
    <property type="match status" value="2"/>
</dbReference>
<keyword evidence="4 8" id="KW-1133">Transmembrane helix</keyword>
<feature type="repeat" description="ANK" evidence="7">
    <location>
        <begin position="166"/>
        <end position="188"/>
    </location>
</feature>
<dbReference type="SUPFAM" id="SSF48403">
    <property type="entry name" value="Ankyrin repeat"/>
    <property type="match status" value="2"/>
</dbReference>
<dbReference type="Gramene" id="KCW74071">
    <property type="protein sequence ID" value="KCW74071"/>
    <property type="gene ID" value="EUGRSUZ_E02709"/>
</dbReference>
<name>A0A059C7B3_EUCGR</name>
<dbReference type="PANTHER" id="PTHR24186:SF46">
    <property type="entry name" value="PROTEIN ACCELERATED CELL DEATH 6-LIKE"/>
    <property type="match status" value="1"/>
</dbReference>
<feature type="domain" description="PGG" evidence="9">
    <location>
        <begin position="479"/>
        <end position="573"/>
    </location>
</feature>
<feature type="transmembrane region" description="Helical" evidence="8">
    <location>
        <begin position="580"/>
        <end position="607"/>
    </location>
</feature>